<dbReference type="OrthoDB" id="2750929at2759"/>
<evidence type="ECO:0000313" key="2">
    <source>
        <dbReference type="EMBL" id="RPD59529.1"/>
    </source>
</evidence>
<evidence type="ECO:0000256" key="1">
    <source>
        <dbReference type="SAM" id="MobiDB-lite"/>
    </source>
</evidence>
<sequence>MYTENYASFSPRPRVYGPNPETRPVPLRTLYPEWLREEDYVDLSDARGIIVDPTSGVSQGHSYTAPYISYGRSERTVNEQWFIKYFPFPVNTRGHFYFRVHPQFPIAGALRFRLTQKPDPRGETFAQAQDLLTQYGTPWQIPLLALASTSRYDVVQEALRLDGFFPAGTLELCQDMCERVEQRKRVGAFTQFVYNTRNPFYLDLRRTKTGITLVGQKDLITLDQRELFGGVRRDKIKSYLNPFYSGIILCRFEAAEGQKSVHMRVLRVIEPVRMQRRYIGPISQPVVGDYIRYYGKPMPFLAEGKDGSPGEYSAWTYRDPTSPYAHLWDWKLLIKRARNQGVHLPWDKEAVPPPSAKRLSL</sequence>
<reference evidence="2" key="1">
    <citation type="journal article" date="2018" name="Genome Biol. Evol.">
        <title>Genomics and development of Lentinus tigrinus, a white-rot wood-decaying mushroom with dimorphic fruiting bodies.</title>
        <authorList>
            <person name="Wu B."/>
            <person name="Xu Z."/>
            <person name="Knudson A."/>
            <person name="Carlson A."/>
            <person name="Chen N."/>
            <person name="Kovaka S."/>
            <person name="LaButti K."/>
            <person name="Lipzen A."/>
            <person name="Pennachio C."/>
            <person name="Riley R."/>
            <person name="Schakwitz W."/>
            <person name="Umezawa K."/>
            <person name="Ohm R.A."/>
            <person name="Grigoriev I.V."/>
            <person name="Nagy L.G."/>
            <person name="Gibbons J."/>
            <person name="Hibbett D."/>
        </authorList>
    </citation>
    <scope>NUCLEOTIDE SEQUENCE [LARGE SCALE GENOMIC DNA]</scope>
    <source>
        <strain evidence="2">ALCF2SS1-6</strain>
    </source>
</reference>
<dbReference type="Proteomes" id="UP000313359">
    <property type="component" value="Unassembled WGS sequence"/>
</dbReference>
<keyword evidence="3" id="KW-1185">Reference proteome</keyword>
<name>A0A5C2S8P7_9APHY</name>
<proteinExistence type="predicted"/>
<gene>
    <name evidence="2" type="ORF">L227DRAFT_575970</name>
</gene>
<dbReference type="EMBL" id="ML122269">
    <property type="protein sequence ID" value="RPD59529.1"/>
    <property type="molecule type" value="Genomic_DNA"/>
</dbReference>
<organism evidence="2 3">
    <name type="scientific">Lentinus tigrinus ALCF2SS1-6</name>
    <dbReference type="NCBI Taxonomy" id="1328759"/>
    <lineage>
        <taxon>Eukaryota</taxon>
        <taxon>Fungi</taxon>
        <taxon>Dikarya</taxon>
        <taxon>Basidiomycota</taxon>
        <taxon>Agaricomycotina</taxon>
        <taxon>Agaricomycetes</taxon>
        <taxon>Polyporales</taxon>
        <taxon>Polyporaceae</taxon>
        <taxon>Lentinus</taxon>
    </lineage>
</organism>
<dbReference type="AlphaFoldDB" id="A0A5C2S8P7"/>
<accession>A0A5C2S8P7</accession>
<protein>
    <submittedName>
        <fullName evidence="2">Uncharacterized protein</fullName>
    </submittedName>
</protein>
<evidence type="ECO:0000313" key="3">
    <source>
        <dbReference type="Proteomes" id="UP000313359"/>
    </source>
</evidence>
<feature type="region of interest" description="Disordered" evidence="1">
    <location>
        <begin position="1"/>
        <end position="22"/>
    </location>
</feature>